<dbReference type="EnsemblPlants" id="EMT27880">
    <property type="protein sequence ID" value="EMT27880"/>
    <property type="gene ID" value="F775_00825"/>
</dbReference>
<dbReference type="SUPFAM" id="SSF54236">
    <property type="entry name" value="Ubiquitin-like"/>
    <property type="match status" value="1"/>
</dbReference>
<evidence type="ECO:0000256" key="2">
    <source>
        <dbReference type="SAM" id="MobiDB-lite"/>
    </source>
</evidence>
<proteinExistence type="predicted"/>
<organism evidence="3">
    <name type="scientific">Aegilops tauschii</name>
    <name type="common">Tausch's goatgrass</name>
    <name type="synonym">Aegilops squarrosa</name>
    <dbReference type="NCBI Taxonomy" id="37682"/>
    <lineage>
        <taxon>Eukaryota</taxon>
        <taxon>Viridiplantae</taxon>
        <taxon>Streptophyta</taxon>
        <taxon>Embryophyta</taxon>
        <taxon>Tracheophyta</taxon>
        <taxon>Spermatophyta</taxon>
        <taxon>Magnoliopsida</taxon>
        <taxon>Liliopsida</taxon>
        <taxon>Poales</taxon>
        <taxon>Poaceae</taxon>
        <taxon>BOP clade</taxon>
        <taxon>Pooideae</taxon>
        <taxon>Triticodae</taxon>
        <taxon>Triticeae</taxon>
        <taxon>Triticinae</taxon>
        <taxon>Aegilops</taxon>
    </lineage>
</organism>
<protein>
    <submittedName>
        <fullName evidence="3">FAS-associated factor 2-B</fullName>
    </submittedName>
</protein>
<dbReference type="SUPFAM" id="SSF52833">
    <property type="entry name" value="Thioredoxin-like"/>
    <property type="match status" value="1"/>
</dbReference>
<name>M8BSB4_AEGTA</name>
<dbReference type="Gene3D" id="3.40.30.10">
    <property type="entry name" value="Glutaredoxin"/>
    <property type="match status" value="1"/>
</dbReference>
<dbReference type="SMART" id="SM00594">
    <property type="entry name" value="UAS"/>
    <property type="match status" value="1"/>
</dbReference>
<feature type="region of interest" description="Disordered" evidence="2">
    <location>
        <begin position="88"/>
        <end position="118"/>
    </location>
</feature>
<feature type="region of interest" description="Disordered" evidence="2">
    <location>
        <begin position="245"/>
        <end position="268"/>
    </location>
</feature>
<dbReference type="PANTHER" id="PTHR23322:SF1">
    <property type="entry name" value="FAS-ASSOCIATED FACTOR 2"/>
    <property type="match status" value="1"/>
</dbReference>
<dbReference type="AlphaFoldDB" id="M8BSB4"/>
<dbReference type="SMART" id="SM00166">
    <property type="entry name" value="UBX"/>
    <property type="match status" value="1"/>
</dbReference>
<dbReference type="PANTHER" id="PTHR23322">
    <property type="entry name" value="FAS-ASSOCIATED PROTEIN"/>
    <property type="match status" value="1"/>
</dbReference>
<dbReference type="GO" id="GO:0005783">
    <property type="term" value="C:endoplasmic reticulum"/>
    <property type="evidence" value="ECO:0007669"/>
    <property type="project" value="TreeGrafter"/>
</dbReference>
<dbReference type="PROSITE" id="PS50033">
    <property type="entry name" value="UBX"/>
    <property type="match status" value="1"/>
</dbReference>
<dbReference type="InterPro" id="IPR006577">
    <property type="entry name" value="UAS"/>
</dbReference>
<dbReference type="CDD" id="cd01767">
    <property type="entry name" value="UBX"/>
    <property type="match status" value="1"/>
</dbReference>
<dbReference type="SUPFAM" id="SSF50494">
    <property type="entry name" value="Trypsin-like serine proteases"/>
    <property type="match status" value="1"/>
</dbReference>
<sequence length="802" mass="90166">MRAQREYKLLFVYLHSPDHPDTPAFCGGCLCSEPVAAFIDENFVAWGGSIRRTEGFKMSNSLNASRFPFCALVMASTNQRIVLLQQHRNEQRQPLMEKRSREKESGITPGQLGEMEQVDGGALTPAQREVEGPKSPEEMITILQRVVEECTTSLVAARIEAEERLNNQRLREEQDAAYRAALEADQVEGPKSPEEMITILQRVVEECTTSLVAARIEAEERLNNQRLREEQDAAYRAALEADQARERQMREEQERIEREAAEAERKRIEDEEAQARAVQEAAEKEAALARRRQEKAMALGAEPEKGPDVTRVLIRFPTGERKERRFHSSATITSIYDYVDSLDCLKAEKYSLVSNFPRVTYGPEKNSQTLVEADSSLLTLRAVRGTKSVKSAMSLDDRDMILDVACSVVNVSATEPDGNVVVYCTGIITEYDEVGKCAKVLSSSSIMCSEEGKLRDPNQKVDIQHSSPAIDSSINRFSRGDFASDATPQAAIAHCERLELQQVSVHLSNDTVVEARVLFFNDHYGVSFLDINTEFPLVPATLGSKPYYGQNVFVLDRDDEYALVVSHGSILYLEKPLFERNHYMFASYNSSLTCICGPVIDNNGEVIGLITSHLPQSAILSISIVKKCIQMWNKFGDELRAHHSIKSGFIVARVCHDSTVEKIGLRRGDVIDLDHRSTVVELEEFLLGLAWVFLEKKLDSHSTIDVKIRVHDIRAKTSVCTILPMGFSFAVVCSYYSSEENLIGSLDVVKKARLKTLKILMRKKMRASLSKQSRVYLKLEEWRRGERSKGEFAQTESSLLEA</sequence>
<dbReference type="InterPro" id="IPR036249">
    <property type="entry name" value="Thioredoxin-like_sf"/>
</dbReference>
<dbReference type="Gene3D" id="3.10.20.90">
    <property type="entry name" value="Phosphatidylinositol 3-kinase Catalytic Subunit, Chain A, domain 1"/>
    <property type="match status" value="1"/>
</dbReference>
<feature type="compositionally biased region" description="Basic and acidic residues" evidence="2">
    <location>
        <begin position="88"/>
        <end position="105"/>
    </location>
</feature>
<dbReference type="CDD" id="cd02958">
    <property type="entry name" value="UAS"/>
    <property type="match status" value="1"/>
</dbReference>
<dbReference type="GO" id="GO:0043130">
    <property type="term" value="F:ubiquitin binding"/>
    <property type="evidence" value="ECO:0007669"/>
    <property type="project" value="TreeGrafter"/>
</dbReference>
<dbReference type="Pfam" id="PF00789">
    <property type="entry name" value="UBX"/>
    <property type="match status" value="1"/>
</dbReference>
<evidence type="ECO:0000313" key="3">
    <source>
        <dbReference type="EnsemblPlants" id="EMT27880"/>
    </source>
</evidence>
<dbReference type="GO" id="GO:0036503">
    <property type="term" value="P:ERAD pathway"/>
    <property type="evidence" value="ECO:0007669"/>
    <property type="project" value="TreeGrafter"/>
</dbReference>
<dbReference type="InterPro" id="IPR009003">
    <property type="entry name" value="Peptidase_S1_PA"/>
</dbReference>
<accession>M8BSB4</accession>
<dbReference type="InterPro" id="IPR029071">
    <property type="entry name" value="Ubiquitin-like_domsf"/>
</dbReference>
<evidence type="ECO:0000256" key="1">
    <source>
        <dbReference type="ARBA" id="ARBA00023054"/>
    </source>
</evidence>
<dbReference type="Pfam" id="PF13365">
    <property type="entry name" value="Trypsin_2"/>
    <property type="match status" value="1"/>
</dbReference>
<reference evidence="3" key="1">
    <citation type="submission" date="2015-06" db="UniProtKB">
        <authorList>
            <consortium name="EnsemblPlants"/>
        </authorList>
    </citation>
    <scope>IDENTIFICATION</scope>
</reference>
<dbReference type="InterPro" id="IPR001012">
    <property type="entry name" value="UBX_dom"/>
</dbReference>
<dbReference type="InterPro" id="IPR050730">
    <property type="entry name" value="UBX_domain-protein"/>
</dbReference>
<keyword evidence="1" id="KW-0175">Coiled coil</keyword>